<feature type="domain" description="EGF-like" evidence="6">
    <location>
        <begin position="149"/>
        <end position="185"/>
    </location>
</feature>
<comment type="caution">
    <text evidence="7">The sequence shown here is derived from an EMBL/GenBank/DDBJ whole genome shotgun (WGS) entry which is preliminary data.</text>
</comment>
<dbReference type="PROSITE" id="PS50026">
    <property type="entry name" value="EGF_3"/>
    <property type="match status" value="3"/>
</dbReference>
<feature type="disulfide bond" evidence="4">
    <location>
        <begin position="299"/>
        <end position="308"/>
    </location>
</feature>
<keyword evidence="4" id="KW-1015">Disulfide bond</keyword>
<feature type="region of interest" description="Disordered" evidence="5">
    <location>
        <begin position="1"/>
        <end position="31"/>
    </location>
</feature>
<evidence type="ECO:0000256" key="1">
    <source>
        <dbReference type="ARBA" id="ARBA00022536"/>
    </source>
</evidence>
<evidence type="ECO:0000313" key="7">
    <source>
        <dbReference type="EMBL" id="KAK2186991.1"/>
    </source>
</evidence>
<evidence type="ECO:0000256" key="4">
    <source>
        <dbReference type="PROSITE-ProRule" id="PRU00076"/>
    </source>
</evidence>
<dbReference type="Gene3D" id="2.10.25.10">
    <property type="entry name" value="Laminin"/>
    <property type="match status" value="3"/>
</dbReference>
<dbReference type="PANTHER" id="PTHR12916">
    <property type="entry name" value="CYTOCHROME C OXIDASE POLYPEPTIDE VIC-2"/>
    <property type="match status" value="1"/>
</dbReference>
<sequence>MKNSTEKAETDDSVTPYEITEKQDNSTQLSTVEVGARDNLSDPCASNPCRDRSVCESAGPRYVCKCDNGTYGPNCEYDTRNVTEKTANATGNAESENDYGKQAGRGQPNVPRVRVGKVTPRPRPSSDSVQAYTGPGPDPSGEGGAYDLVKHPCFARPCRGRGVCHASGRRYFCQCNKGAHGPNCEYDAPDSAKKTTKADREDAPRVASVTHHHVTAKQWRPIQSALMPSRGRMLDAPRIRLDEETSRAPVSPSSGQPDVGREPVDKGGARRLGKHPCASNPCRGSGVCHVVGRRYICRCKKGRHGPNCECEQV</sequence>
<evidence type="ECO:0000259" key="6">
    <source>
        <dbReference type="PROSITE" id="PS50026"/>
    </source>
</evidence>
<evidence type="ECO:0000256" key="5">
    <source>
        <dbReference type="SAM" id="MobiDB-lite"/>
    </source>
</evidence>
<feature type="disulfide bond" evidence="4">
    <location>
        <begin position="175"/>
        <end position="184"/>
    </location>
</feature>
<evidence type="ECO:0000256" key="2">
    <source>
        <dbReference type="ARBA" id="ARBA00022729"/>
    </source>
</evidence>
<protein>
    <recommendedName>
        <fullName evidence="6">EGF-like domain-containing protein</fullName>
    </recommendedName>
</protein>
<dbReference type="GO" id="GO:0005112">
    <property type="term" value="F:Notch binding"/>
    <property type="evidence" value="ECO:0007669"/>
    <property type="project" value="TreeGrafter"/>
</dbReference>
<feature type="domain" description="EGF-like" evidence="6">
    <location>
        <begin position="40"/>
        <end position="76"/>
    </location>
</feature>
<dbReference type="SUPFAM" id="SSF57196">
    <property type="entry name" value="EGF/Laminin"/>
    <property type="match status" value="3"/>
</dbReference>
<dbReference type="PANTHER" id="PTHR12916:SF4">
    <property type="entry name" value="UNINFLATABLE, ISOFORM C"/>
    <property type="match status" value="1"/>
</dbReference>
<dbReference type="SMART" id="SM00181">
    <property type="entry name" value="EGF"/>
    <property type="match status" value="3"/>
</dbReference>
<proteinExistence type="predicted"/>
<dbReference type="EMBL" id="JAODUO010000181">
    <property type="protein sequence ID" value="KAK2186991.1"/>
    <property type="molecule type" value="Genomic_DNA"/>
</dbReference>
<dbReference type="CDD" id="cd00054">
    <property type="entry name" value="EGF_CA"/>
    <property type="match status" value="2"/>
</dbReference>
<keyword evidence="1 4" id="KW-0245">EGF-like domain</keyword>
<comment type="caution">
    <text evidence="4">Lacks conserved residue(s) required for the propagation of feature annotation.</text>
</comment>
<feature type="compositionally biased region" description="Basic and acidic residues" evidence="5">
    <location>
        <begin position="259"/>
        <end position="268"/>
    </location>
</feature>
<gene>
    <name evidence="7" type="ORF">NP493_181g02008</name>
</gene>
<feature type="domain" description="EGF-like" evidence="6">
    <location>
        <begin position="273"/>
        <end position="309"/>
    </location>
</feature>
<keyword evidence="8" id="KW-1185">Reference proteome</keyword>
<dbReference type="GO" id="GO:0007219">
    <property type="term" value="P:Notch signaling pathway"/>
    <property type="evidence" value="ECO:0007669"/>
    <property type="project" value="TreeGrafter"/>
</dbReference>
<evidence type="ECO:0000256" key="3">
    <source>
        <dbReference type="ARBA" id="ARBA00022737"/>
    </source>
</evidence>
<feature type="region of interest" description="Disordered" evidence="5">
    <location>
        <begin position="90"/>
        <end position="143"/>
    </location>
</feature>
<dbReference type="PROSITE" id="PS00022">
    <property type="entry name" value="EGF_1"/>
    <property type="match status" value="3"/>
</dbReference>
<keyword evidence="3" id="KW-0677">Repeat</keyword>
<dbReference type="InterPro" id="IPR000742">
    <property type="entry name" value="EGF"/>
</dbReference>
<evidence type="ECO:0000313" key="8">
    <source>
        <dbReference type="Proteomes" id="UP001209878"/>
    </source>
</evidence>
<dbReference type="Pfam" id="PF00008">
    <property type="entry name" value="EGF"/>
    <property type="match status" value="1"/>
</dbReference>
<reference evidence="7" key="1">
    <citation type="journal article" date="2023" name="Mol. Biol. Evol.">
        <title>Third-Generation Sequencing Reveals the Adaptive Role of the Epigenome in Three Deep-Sea Polychaetes.</title>
        <authorList>
            <person name="Perez M."/>
            <person name="Aroh O."/>
            <person name="Sun Y."/>
            <person name="Lan Y."/>
            <person name="Juniper S.K."/>
            <person name="Young C.R."/>
            <person name="Angers B."/>
            <person name="Qian P.Y."/>
        </authorList>
    </citation>
    <scope>NUCLEOTIDE SEQUENCE</scope>
    <source>
        <strain evidence="7">R07B-5</strain>
    </source>
</reference>
<feature type="disulfide bond" evidence="4">
    <location>
        <begin position="66"/>
        <end position="75"/>
    </location>
</feature>
<feature type="region of interest" description="Disordered" evidence="5">
    <location>
        <begin position="241"/>
        <end position="276"/>
    </location>
</feature>
<dbReference type="AlphaFoldDB" id="A0AAD9P2K7"/>
<feature type="compositionally biased region" description="Basic and acidic residues" evidence="5">
    <location>
        <begin position="1"/>
        <end position="10"/>
    </location>
</feature>
<accession>A0AAD9P2K7</accession>
<organism evidence="7 8">
    <name type="scientific">Ridgeia piscesae</name>
    <name type="common">Tubeworm</name>
    <dbReference type="NCBI Taxonomy" id="27915"/>
    <lineage>
        <taxon>Eukaryota</taxon>
        <taxon>Metazoa</taxon>
        <taxon>Spiralia</taxon>
        <taxon>Lophotrochozoa</taxon>
        <taxon>Annelida</taxon>
        <taxon>Polychaeta</taxon>
        <taxon>Sedentaria</taxon>
        <taxon>Canalipalpata</taxon>
        <taxon>Sabellida</taxon>
        <taxon>Siboglinidae</taxon>
        <taxon>Ridgeia</taxon>
    </lineage>
</organism>
<dbReference type="Proteomes" id="UP001209878">
    <property type="component" value="Unassembled WGS sequence"/>
</dbReference>
<name>A0AAD9P2K7_RIDPI</name>
<keyword evidence="2" id="KW-0732">Signal</keyword>